<sequence length="324" mass="38006">MLNRTAEALFWIGRYMERAENHARLIDVYYHLQQDEFNHSDAFDAKQHSDKWKRIVDALGSKASFEHEYGDYSEHTVLLYVTLDRENPNSLVSCVSHARNNLRTLRELAPTELWEVLNSFYLWLKDQNGEAMLMDSPHKFFSQIKTWCNMFYGSAHSVMPRHNEWSFMECGRYLERAENTLRILHTVQPALKLTSIQSYPYLQGVLKSLSGYQTYRRLYADTLSVERILEFVVLNPIFPRSVHFAFHQLVERIRSFDLSEKQLKLAHERIVRQISKLTAELDCIEVSELTCETKDELTKRLLDSCSWIGEEFGKTFFLDGVVSA</sequence>
<evidence type="ECO:0000313" key="3">
    <source>
        <dbReference type="Proteomes" id="UP001596233"/>
    </source>
</evidence>
<dbReference type="PANTHER" id="PTHR34595:SF7">
    <property type="entry name" value="SLL1039 PROTEIN"/>
    <property type="match status" value="1"/>
</dbReference>
<feature type="domain" description="DUF403" evidence="1">
    <location>
        <begin position="1"/>
        <end position="317"/>
    </location>
</feature>
<comment type="caution">
    <text evidence="2">The sequence shown here is derived from an EMBL/GenBank/DDBJ whole genome shotgun (WGS) entry which is preliminary data.</text>
</comment>
<reference evidence="3" key="1">
    <citation type="journal article" date="2019" name="Int. J. Syst. Evol. Microbiol.">
        <title>The Global Catalogue of Microorganisms (GCM) 10K type strain sequencing project: providing services to taxonomists for standard genome sequencing and annotation.</title>
        <authorList>
            <consortium name="The Broad Institute Genomics Platform"/>
            <consortium name="The Broad Institute Genome Sequencing Center for Infectious Disease"/>
            <person name="Wu L."/>
            <person name="Ma J."/>
        </authorList>
    </citation>
    <scope>NUCLEOTIDE SEQUENCE [LARGE SCALE GENOMIC DNA]</scope>
    <source>
        <strain evidence="3">PCU 280</strain>
    </source>
</reference>
<gene>
    <name evidence="2" type="ORF">ACFP56_13960</name>
</gene>
<name>A0ABW1V7Z8_9BACL</name>
<dbReference type="Proteomes" id="UP001596233">
    <property type="component" value="Unassembled WGS sequence"/>
</dbReference>
<accession>A0ABW1V7Z8</accession>
<dbReference type="RefSeq" id="WP_379235494.1">
    <property type="nucleotide sequence ID" value="NZ_JBHSTE010000004.1"/>
</dbReference>
<proteinExistence type="predicted"/>
<dbReference type="InterPro" id="IPR007296">
    <property type="entry name" value="DUF403"/>
</dbReference>
<dbReference type="PANTHER" id="PTHR34595">
    <property type="entry name" value="BLR5612 PROTEIN"/>
    <property type="match status" value="1"/>
</dbReference>
<keyword evidence="3" id="KW-1185">Reference proteome</keyword>
<evidence type="ECO:0000313" key="2">
    <source>
        <dbReference type="EMBL" id="MFC6333728.1"/>
    </source>
</evidence>
<dbReference type="Pfam" id="PF04168">
    <property type="entry name" value="Alpha-E"/>
    <property type="match status" value="1"/>
</dbReference>
<dbReference type="InterPro" id="IPR051680">
    <property type="entry name" value="ATP-dep_Glu-Cys_Ligase-2"/>
</dbReference>
<evidence type="ECO:0000259" key="1">
    <source>
        <dbReference type="Pfam" id="PF04168"/>
    </source>
</evidence>
<protein>
    <submittedName>
        <fullName evidence="2">Alpha-E domain-containing protein</fullName>
    </submittedName>
</protein>
<organism evidence="2 3">
    <name type="scientific">Paenibacillus septentrionalis</name>
    <dbReference type="NCBI Taxonomy" id="429342"/>
    <lineage>
        <taxon>Bacteria</taxon>
        <taxon>Bacillati</taxon>
        <taxon>Bacillota</taxon>
        <taxon>Bacilli</taxon>
        <taxon>Bacillales</taxon>
        <taxon>Paenibacillaceae</taxon>
        <taxon>Paenibacillus</taxon>
    </lineage>
</organism>
<dbReference type="EMBL" id="JBHSTE010000004">
    <property type="protein sequence ID" value="MFC6333728.1"/>
    <property type="molecule type" value="Genomic_DNA"/>
</dbReference>